<organism evidence="1 2">
    <name type="scientific">Colocasia esculenta</name>
    <name type="common">Wild taro</name>
    <name type="synonym">Arum esculentum</name>
    <dbReference type="NCBI Taxonomy" id="4460"/>
    <lineage>
        <taxon>Eukaryota</taxon>
        <taxon>Viridiplantae</taxon>
        <taxon>Streptophyta</taxon>
        <taxon>Embryophyta</taxon>
        <taxon>Tracheophyta</taxon>
        <taxon>Spermatophyta</taxon>
        <taxon>Magnoliopsida</taxon>
        <taxon>Liliopsida</taxon>
        <taxon>Araceae</taxon>
        <taxon>Aroideae</taxon>
        <taxon>Colocasieae</taxon>
        <taxon>Colocasia</taxon>
    </lineage>
</organism>
<dbReference type="EMBL" id="NMUH01000284">
    <property type="protein sequence ID" value="MQL76161.1"/>
    <property type="molecule type" value="Genomic_DNA"/>
</dbReference>
<feature type="non-terminal residue" evidence="1">
    <location>
        <position position="1"/>
    </location>
</feature>
<name>A0A843TXW4_COLES</name>
<reference evidence="1" key="1">
    <citation type="submission" date="2017-07" db="EMBL/GenBank/DDBJ databases">
        <title>Taro Niue Genome Assembly and Annotation.</title>
        <authorList>
            <person name="Atibalentja N."/>
            <person name="Keating K."/>
            <person name="Fields C.J."/>
        </authorList>
    </citation>
    <scope>NUCLEOTIDE SEQUENCE</scope>
    <source>
        <strain evidence="1">Niue_2</strain>
        <tissue evidence="1">Leaf</tissue>
    </source>
</reference>
<keyword evidence="2" id="KW-1185">Reference proteome</keyword>
<sequence>MQAALQAQLQAQAQALAPIPQEHDHGGLSIMERFNRIALPPFKGENQPLLAEGWMRQVEKIFRAMG</sequence>
<proteinExistence type="predicted"/>
<comment type="caution">
    <text evidence="1">The sequence shown here is derived from an EMBL/GenBank/DDBJ whole genome shotgun (WGS) entry which is preliminary data.</text>
</comment>
<gene>
    <name evidence="1" type="ORF">Taro_008555</name>
</gene>
<evidence type="ECO:0000313" key="1">
    <source>
        <dbReference type="EMBL" id="MQL76161.1"/>
    </source>
</evidence>
<protein>
    <submittedName>
        <fullName evidence="1">Uncharacterized protein</fullName>
    </submittedName>
</protein>
<evidence type="ECO:0000313" key="2">
    <source>
        <dbReference type="Proteomes" id="UP000652761"/>
    </source>
</evidence>
<dbReference type="Proteomes" id="UP000652761">
    <property type="component" value="Unassembled WGS sequence"/>
</dbReference>
<dbReference type="AlphaFoldDB" id="A0A843TXW4"/>
<accession>A0A843TXW4</accession>